<dbReference type="NCBIfam" id="NF003197">
    <property type="entry name" value="PRK04169.1-1"/>
    <property type="match status" value="1"/>
</dbReference>
<comment type="catalytic activity">
    <reaction evidence="8 10">
        <text>sn-glycerol 1-phosphate + all-trans-heptaprenyl diphosphate = 3-heptaprenyl-sn-glycero-1-phosphate + diphosphate</text>
        <dbReference type="Rhea" id="RHEA:33495"/>
        <dbReference type="ChEBI" id="CHEBI:33019"/>
        <dbReference type="ChEBI" id="CHEBI:57685"/>
        <dbReference type="ChEBI" id="CHEBI:58206"/>
        <dbReference type="ChEBI" id="CHEBI:64781"/>
        <dbReference type="EC" id="2.5.1.n9"/>
    </reaction>
</comment>
<dbReference type="InterPro" id="IPR039074">
    <property type="entry name" value="GGGP/HepGP_synthase_I"/>
</dbReference>
<evidence type="ECO:0000256" key="5">
    <source>
        <dbReference type="ARBA" id="ARBA00023098"/>
    </source>
</evidence>
<dbReference type="InterPro" id="IPR038597">
    <property type="entry name" value="GGGP/HepGP_synthase_sf"/>
</dbReference>
<protein>
    <recommendedName>
        <fullName evidence="9 10">Heptaprenylglyceryl phosphate synthase</fullName>
        <shortName evidence="10">HepGP synthase</shortName>
        <ecNumber evidence="9 10">2.5.1.n9</ecNumber>
    </recommendedName>
    <alternativeName>
        <fullName evidence="10">Glycerol-1-phosphate heptaprenyltransferase</fullName>
    </alternativeName>
</protein>
<proteinExistence type="inferred from homology"/>
<evidence type="ECO:0000256" key="9">
    <source>
        <dbReference type="ARBA" id="ARBA00066888"/>
    </source>
</evidence>
<organism evidence="11 13">
    <name type="scientific">Alkalihalobacillus alcalophilus ATCC 27647 = CGMCC 1.3604</name>
    <dbReference type="NCBI Taxonomy" id="1218173"/>
    <lineage>
        <taxon>Bacteria</taxon>
        <taxon>Bacillati</taxon>
        <taxon>Bacillota</taxon>
        <taxon>Bacilli</taxon>
        <taxon>Bacillales</taxon>
        <taxon>Bacillaceae</taxon>
        <taxon>Alkalihalobacillus</taxon>
    </lineage>
</organism>
<evidence type="ECO:0000256" key="7">
    <source>
        <dbReference type="ARBA" id="ARBA00023264"/>
    </source>
</evidence>
<dbReference type="UniPathway" id="UPA00940"/>
<accession>A0A094XBW2</accession>
<dbReference type="STRING" id="1218173.BALCAV_0217415"/>
<dbReference type="InterPro" id="IPR008205">
    <property type="entry name" value="GGGP_HepGP_synthase"/>
</dbReference>
<feature type="binding site" evidence="10">
    <location>
        <position position="14"/>
    </location>
    <ligand>
        <name>Mg(2+)</name>
        <dbReference type="ChEBI" id="CHEBI:18420"/>
    </ligand>
</feature>
<dbReference type="CDD" id="cd02812">
    <property type="entry name" value="PcrB_like"/>
    <property type="match status" value="1"/>
</dbReference>
<keyword evidence="3 10" id="KW-0479">Metal-binding</keyword>
<reference evidence="12 14" key="2">
    <citation type="submission" date="2014-01" db="EMBL/GenBank/DDBJ databases">
        <title>Draft genome sequencing of Bacillus alcalophilus CGMCC 1.3604.</title>
        <authorList>
            <person name="Yang J."/>
            <person name="Diao L."/>
            <person name="Yang S."/>
        </authorList>
    </citation>
    <scope>NUCLEOTIDE SEQUENCE [LARGE SCALE GENOMIC DNA]</scope>
    <source>
        <strain evidence="12 14">CGMCC 1.3604</strain>
    </source>
</reference>
<dbReference type="OrthoDB" id="2381757at2"/>
<keyword evidence="6 10" id="KW-0594">Phospholipid biosynthesis</keyword>
<dbReference type="EC" id="2.5.1.n9" evidence="9 10"/>
<sequence>MLNYQEWRHVFKLDPNRALTDEQIEMICESGTDGIIIGGTDGVTLDNTLHVMAKVRRYAISCALEVSNVDSITPGCDYFFIPSVMNSEKREWILGRHHQAIKEFGAIMNWDEVVMEGYCVLNRDSKVAELTEAKVDLEQDDIIAYARMAENLYRFPVFYLEYSGTYGDVDTVKQVSAVLEQTKLFYGGGIRSEEQARQMAAYADTIVIGNLIYEDFEAALKTVSAVKGALQ</sequence>
<comment type="function">
    <text evidence="10">Prenyltransferase that catalyzes in vivo the transfer of the heptaprenyl moiety of heptaprenyl pyrophosphate (HepPP; 35 carbon atoms) to the C3 hydroxyl of sn-glycerol-1-phosphate (G1P), producing heptaprenylglyceryl phosphate (HepGP). This reaction is an ether-bond-formation step in the biosynthesis of archaea-type G1P-based membrane lipids found in Bacillales.</text>
</comment>
<dbReference type="AlphaFoldDB" id="A0A094XBW2"/>
<dbReference type="PANTHER" id="PTHR40029">
    <property type="match status" value="1"/>
</dbReference>
<dbReference type="GO" id="GO:0120536">
    <property type="term" value="F:heptaprenylglyceryl phosphate synthase activity"/>
    <property type="evidence" value="ECO:0007669"/>
    <property type="project" value="UniProtKB-ARBA"/>
</dbReference>
<dbReference type="EMBL" id="ALPT02000071">
    <property type="protein sequence ID" value="KGA96255.1"/>
    <property type="molecule type" value="Genomic_DNA"/>
</dbReference>
<dbReference type="Gene3D" id="3.20.20.390">
    <property type="entry name" value="FMN-linked oxidoreductases"/>
    <property type="match status" value="1"/>
</dbReference>
<comment type="cofactor">
    <cofactor evidence="10">
        <name>Mg(2+)</name>
        <dbReference type="ChEBI" id="CHEBI:18420"/>
    </cofactor>
</comment>
<evidence type="ECO:0000256" key="1">
    <source>
        <dbReference type="ARBA" id="ARBA00022516"/>
    </source>
</evidence>
<keyword evidence="1 10" id="KW-0444">Lipid biosynthesis</keyword>
<comment type="caution">
    <text evidence="11">The sequence shown here is derived from an EMBL/GenBank/DDBJ whole genome shotgun (WGS) entry which is preliminary data.</text>
</comment>
<dbReference type="GO" id="GO:0046474">
    <property type="term" value="P:glycerophospholipid biosynthetic process"/>
    <property type="evidence" value="ECO:0007669"/>
    <property type="project" value="UniProtKB-UniRule"/>
</dbReference>
<evidence type="ECO:0000313" key="13">
    <source>
        <dbReference type="Proteomes" id="UP000002754"/>
    </source>
</evidence>
<feature type="binding site" evidence="10">
    <location>
        <position position="189"/>
    </location>
    <ligand>
        <name>sn-glycerol 1-phosphate</name>
        <dbReference type="ChEBI" id="CHEBI:57685"/>
    </ligand>
</feature>
<evidence type="ECO:0000256" key="3">
    <source>
        <dbReference type="ARBA" id="ARBA00022723"/>
    </source>
</evidence>
<dbReference type="RefSeq" id="WP_003324159.1">
    <property type="nucleotide sequence ID" value="NZ_ALPT02000071.1"/>
</dbReference>
<dbReference type="SUPFAM" id="SSF51395">
    <property type="entry name" value="FMN-linked oxidoreductases"/>
    <property type="match status" value="1"/>
</dbReference>
<keyword evidence="13" id="KW-1185">Reference proteome</keyword>
<evidence type="ECO:0000256" key="2">
    <source>
        <dbReference type="ARBA" id="ARBA00022679"/>
    </source>
</evidence>
<dbReference type="NCBIfam" id="TIGR01768">
    <property type="entry name" value="GGGP-family"/>
    <property type="match status" value="1"/>
</dbReference>
<keyword evidence="4 10" id="KW-0460">Magnesium</keyword>
<name>A0A094XBW2_ALKAL</name>
<comment type="caution">
    <text evidence="10">Lacks conserved residue(s) required for the propagation of feature annotation.</text>
</comment>
<gene>
    <name evidence="10" type="primary">pcrB</name>
    <name evidence="12" type="ORF">AJ85_09650</name>
    <name evidence="11" type="ORF">BALCAV_0217415</name>
</gene>
<evidence type="ECO:0000313" key="11">
    <source>
        <dbReference type="EMBL" id="KGA96255.1"/>
    </source>
</evidence>
<dbReference type="PANTHER" id="PTHR40029:SF2">
    <property type="entry name" value="HEPTAPRENYLGLYCERYL PHOSPHATE SYNTHASE"/>
    <property type="match status" value="1"/>
</dbReference>
<dbReference type="Proteomes" id="UP000297014">
    <property type="component" value="Unassembled WGS sequence"/>
</dbReference>
<keyword evidence="5 10" id="KW-0443">Lipid metabolism</keyword>
<feature type="binding site" evidence="10">
    <location>
        <begin position="159"/>
        <end position="164"/>
    </location>
    <ligand>
        <name>sn-glycerol 1-phosphate</name>
        <dbReference type="ChEBI" id="CHEBI:57685"/>
    </ligand>
</feature>
<evidence type="ECO:0000256" key="8">
    <source>
        <dbReference type="ARBA" id="ARBA00048318"/>
    </source>
</evidence>
<evidence type="ECO:0000256" key="6">
    <source>
        <dbReference type="ARBA" id="ARBA00023209"/>
    </source>
</evidence>
<comment type="pathway">
    <text evidence="10">Membrane lipid metabolism; glycerophospholipid metabolism.</text>
</comment>
<dbReference type="HAMAP" id="MF_00112">
    <property type="entry name" value="GGGP_HepGP_synthase"/>
    <property type="match status" value="1"/>
</dbReference>
<keyword evidence="2 10" id="KW-0808">Transferase</keyword>
<feature type="binding site" evidence="10">
    <location>
        <position position="40"/>
    </location>
    <ligand>
        <name>Mg(2+)</name>
        <dbReference type="ChEBI" id="CHEBI:18420"/>
    </ligand>
</feature>
<evidence type="ECO:0000256" key="4">
    <source>
        <dbReference type="ARBA" id="ARBA00022842"/>
    </source>
</evidence>
<dbReference type="Proteomes" id="UP000002754">
    <property type="component" value="Unassembled WGS sequence"/>
</dbReference>
<dbReference type="eggNOG" id="COG1646">
    <property type="taxonomic scope" value="Bacteria"/>
</dbReference>
<dbReference type="Pfam" id="PF01884">
    <property type="entry name" value="PcrB"/>
    <property type="match status" value="1"/>
</dbReference>
<comment type="similarity">
    <text evidence="10">Belongs to the GGGP/HepGP synthase family. Group I subfamily.</text>
</comment>
<feature type="binding site" evidence="10">
    <location>
        <begin position="209"/>
        <end position="210"/>
    </location>
    <ligand>
        <name>sn-glycerol 1-phosphate</name>
        <dbReference type="ChEBI" id="CHEBI:57685"/>
    </ligand>
</feature>
<dbReference type="FunFam" id="3.20.20.390:FF:000001">
    <property type="entry name" value="Heptaprenylglyceryl phosphate synthase"/>
    <property type="match status" value="1"/>
</dbReference>
<dbReference type="EMBL" id="JALP01000128">
    <property type="protein sequence ID" value="THG90635.1"/>
    <property type="molecule type" value="Genomic_DNA"/>
</dbReference>
<dbReference type="NCBIfam" id="NF003199">
    <property type="entry name" value="PRK04169.1-3"/>
    <property type="match status" value="1"/>
</dbReference>
<evidence type="ECO:0000313" key="14">
    <source>
        <dbReference type="Proteomes" id="UP000297014"/>
    </source>
</evidence>
<reference evidence="11 13" key="1">
    <citation type="journal article" date="2014" name="Genome Announc.">
        <title>Draft Genome Sequence of Bacillus alcalophilus AV1934, a Classic Alkaliphile Isolated from Human Feces in 1934.</title>
        <authorList>
            <person name="Attie O."/>
            <person name="Jayaprakash A."/>
            <person name="Shah H."/>
            <person name="Paulsen I.T."/>
            <person name="Morino M."/>
            <person name="Takahashi Y."/>
            <person name="Narumi I."/>
            <person name="Sachidanandam R."/>
            <person name="Satoh K."/>
            <person name="Ito M."/>
            <person name="Krulwich T.A."/>
        </authorList>
    </citation>
    <scope>NUCLEOTIDE SEQUENCE [LARGE SCALE GENOMIC DNA]</scope>
    <source>
        <strain evidence="11 13">AV1934</strain>
    </source>
</reference>
<dbReference type="GO" id="GO:0000287">
    <property type="term" value="F:magnesium ion binding"/>
    <property type="evidence" value="ECO:0007669"/>
    <property type="project" value="UniProtKB-UniRule"/>
</dbReference>
<keyword evidence="7 10" id="KW-1208">Phospholipid metabolism</keyword>
<feature type="binding site" evidence="10">
    <location>
        <position position="12"/>
    </location>
    <ligand>
        <name>sn-glycerol 1-phosphate</name>
        <dbReference type="ChEBI" id="CHEBI:57685"/>
    </ligand>
</feature>
<comment type="subunit">
    <text evidence="10">Homodimer.</text>
</comment>
<evidence type="ECO:0000256" key="10">
    <source>
        <dbReference type="HAMAP-Rule" id="MF_00112"/>
    </source>
</evidence>
<evidence type="ECO:0000313" key="12">
    <source>
        <dbReference type="EMBL" id="THG90635.1"/>
    </source>
</evidence>